<name>A0A0D3ITA5_EMIH1</name>
<evidence type="ECO:0000256" key="3">
    <source>
        <dbReference type="ARBA" id="ARBA00022806"/>
    </source>
</evidence>
<feature type="domain" description="Helicase ATP-binding" evidence="5">
    <location>
        <begin position="67"/>
        <end position="207"/>
    </location>
</feature>
<dbReference type="GeneID" id="17260632"/>
<dbReference type="GO" id="GO:0016787">
    <property type="term" value="F:hydrolase activity"/>
    <property type="evidence" value="ECO:0007669"/>
    <property type="project" value="UniProtKB-KW"/>
</dbReference>
<sequence length="207" mass="21926">MLLVDGSSSGISHAEAEKVVAGSSRAKAAAAADDPFGDDGGDGTLKKDEVTTIMGYPPDGFQCGCLEVIVHPELDLLAMAPTGSGKTAVALMAILQAFRRGKKAVYTSPIKALSNQKYAEFKAWFSKRGMASAGVALLTGDIKIRSPPGVKHELIICTSEILRNKLGTSMRDLDLDNLGPCVVVSDEIHYINDSERGTAWAALRHLP</sequence>
<organism evidence="6 7">
    <name type="scientific">Emiliania huxleyi (strain CCMP1516)</name>
    <dbReference type="NCBI Taxonomy" id="280463"/>
    <lineage>
        <taxon>Eukaryota</taxon>
        <taxon>Haptista</taxon>
        <taxon>Haptophyta</taxon>
        <taxon>Prymnesiophyceae</taxon>
        <taxon>Isochrysidales</taxon>
        <taxon>Noelaerhabdaceae</taxon>
        <taxon>Emiliania</taxon>
    </lineage>
</organism>
<dbReference type="InterPro" id="IPR027417">
    <property type="entry name" value="P-loop_NTPase"/>
</dbReference>
<proteinExistence type="predicted"/>
<dbReference type="PANTHER" id="PTHR12131:SF1">
    <property type="entry name" value="ATP-DEPENDENT RNA HELICASE SUPV3L1, MITOCHONDRIAL-RELATED"/>
    <property type="match status" value="1"/>
</dbReference>
<dbReference type="InterPro" id="IPR011545">
    <property type="entry name" value="DEAD/DEAH_box_helicase_dom"/>
</dbReference>
<protein>
    <recommendedName>
        <fullName evidence="5">Helicase ATP-binding domain-containing protein</fullName>
    </recommendedName>
</protein>
<keyword evidence="3" id="KW-0347">Helicase</keyword>
<reference evidence="7" key="1">
    <citation type="journal article" date="2013" name="Nature">
        <title>Pan genome of the phytoplankton Emiliania underpins its global distribution.</title>
        <authorList>
            <person name="Read B.A."/>
            <person name="Kegel J."/>
            <person name="Klute M.J."/>
            <person name="Kuo A."/>
            <person name="Lefebvre S.C."/>
            <person name="Maumus F."/>
            <person name="Mayer C."/>
            <person name="Miller J."/>
            <person name="Monier A."/>
            <person name="Salamov A."/>
            <person name="Young J."/>
            <person name="Aguilar M."/>
            <person name="Claverie J.M."/>
            <person name="Frickenhaus S."/>
            <person name="Gonzalez K."/>
            <person name="Herman E.K."/>
            <person name="Lin Y.C."/>
            <person name="Napier J."/>
            <person name="Ogata H."/>
            <person name="Sarno A.F."/>
            <person name="Shmutz J."/>
            <person name="Schroeder D."/>
            <person name="de Vargas C."/>
            <person name="Verret F."/>
            <person name="von Dassow P."/>
            <person name="Valentin K."/>
            <person name="Van de Peer Y."/>
            <person name="Wheeler G."/>
            <person name="Dacks J.B."/>
            <person name="Delwiche C.F."/>
            <person name="Dyhrman S.T."/>
            <person name="Glockner G."/>
            <person name="John U."/>
            <person name="Richards T."/>
            <person name="Worden A.Z."/>
            <person name="Zhang X."/>
            <person name="Grigoriev I.V."/>
            <person name="Allen A.E."/>
            <person name="Bidle K."/>
            <person name="Borodovsky M."/>
            <person name="Bowler C."/>
            <person name="Brownlee C."/>
            <person name="Cock J.M."/>
            <person name="Elias M."/>
            <person name="Gladyshev V.N."/>
            <person name="Groth M."/>
            <person name="Guda C."/>
            <person name="Hadaegh A."/>
            <person name="Iglesias-Rodriguez M.D."/>
            <person name="Jenkins J."/>
            <person name="Jones B.M."/>
            <person name="Lawson T."/>
            <person name="Leese F."/>
            <person name="Lindquist E."/>
            <person name="Lobanov A."/>
            <person name="Lomsadze A."/>
            <person name="Malik S.B."/>
            <person name="Marsh M.E."/>
            <person name="Mackinder L."/>
            <person name="Mock T."/>
            <person name="Mueller-Roeber B."/>
            <person name="Pagarete A."/>
            <person name="Parker M."/>
            <person name="Probert I."/>
            <person name="Quesneville H."/>
            <person name="Raines C."/>
            <person name="Rensing S.A."/>
            <person name="Riano-Pachon D.M."/>
            <person name="Richier S."/>
            <person name="Rokitta S."/>
            <person name="Shiraiwa Y."/>
            <person name="Soanes D.M."/>
            <person name="van der Giezen M."/>
            <person name="Wahlund T.M."/>
            <person name="Williams B."/>
            <person name="Wilson W."/>
            <person name="Wolfe G."/>
            <person name="Wurch L.L."/>
        </authorList>
    </citation>
    <scope>NUCLEOTIDE SEQUENCE</scope>
</reference>
<evidence type="ECO:0000313" key="6">
    <source>
        <dbReference type="EnsemblProtists" id="EOD14490"/>
    </source>
</evidence>
<dbReference type="EnsemblProtists" id="EOD14490">
    <property type="protein sequence ID" value="EOD14490"/>
    <property type="gene ID" value="EMIHUDRAFT_196853"/>
</dbReference>
<dbReference type="eggNOG" id="KOG0947">
    <property type="taxonomic scope" value="Eukaryota"/>
</dbReference>
<dbReference type="SUPFAM" id="SSF52540">
    <property type="entry name" value="P-loop containing nucleoside triphosphate hydrolases"/>
    <property type="match status" value="1"/>
</dbReference>
<dbReference type="PaxDb" id="2903-EOD14490"/>
<dbReference type="GO" id="GO:0003676">
    <property type="term" value="F:nucleic acid binding"/>
    <property type="evidence" value="ECO:0007669"/>
    <property type="project" value="InterPro"/>
</dbReference>
<evidence type="ECO:0000256" key="2">
    <source>
        <dbReference type="ARBA" id="ARBA00022801"/>
    </source>
</evidence>
<dbReference type="Gene3D" id="3.40.50.300">
    <property type="entry name" value="P-loop containing nucleotide triphosphate hydrolases"/>
    <property type="match status" value="1"/>
</dbReference>
<dbReference type="PROSITE" id="PS51192">
    <property type="entry name" value="HELICASE_ATP_BIND_1"/>
    <property type="match status" value="1"/>
</dbReference>
<keyword evidence="7" id="KW-1185">Reference proteome</keyword>
<evidence type="ECO:0000313" key="7">
    <source>
        <dbReference type="Proteomes" id="UP000013827"/>
    </source>
</evidence>
<dbReference type="GO" id="GO:0004386">
    <property type="term" value="F:helicase activity"/>
    <property type="evidence" value="ECO:0007669"/>
    <property type="project" value="UniProtKB-KW"/>
</dbReference>
<keyword evidence="2" id="KW-0378">Hydrolase</keyword>
<reference evidence="6" key="2">
    <citation type="submission" date="2024-10" db="UniProtKB">
        <authorList>
            <consortium name="EnsemblProtists"/>
        </authorList>
    </citation>
    <scope>IDENTIFICATION</scope>
</reference>
<dbReference type="STRING" id="2903.R1DJ50"/>
<dbReference type="AlphaFoldDB" id="A0A0D3ITA5"/>
<dbReference type="GO" id="GO:0005524">
    <property type="term" value="F:ATP binding"/>
    <property type="evidence" value="ECO:0007669"/>
    <property type="project" value="UniProtKB-KW"/>
</dbReference>
<evidence type="ECO:0000256" key="4">
    <source>
        <dbReference type="ARBA" id="ARBA00022840"/>
    </source>
</evidence>
<dbReference type="RefSeq" id="XP_005766919.1">
    <property type="nucleotide sequence ID" value="XM_005766862.1"/>
</dbReference>
<evidence type="ECO:0000256" key="1">
    <source>
        <dbReference type="ARBA" id="ARBA00022741"/>
    </source>
</evidence>
<dbReference type="Proteomes" id="UP000013827">
    <property type="component" value="Unassembled WGS sequence"/>
</dbReference>
<dbReference type="PANTHER" id="PTHR12131">
    <property type="entry name" value="ATP-DEPENDENT RNA AND DNA HELICASE"/>
    <property type="match status" value="1"/>
</dbReference>
<keyword evidence="1" id="KW-0547">Nucleotide-binding</keyword>
<dbReference type="InterPro" id="IPR050699">
    <property type="entry name" value="RNA-DNA_Helicase"/>
</dbReference>
<dbReference type="KEGG" id="ehx:EMIHUDRAFT_196853"/>
<dbReference type="SMART" id="SM00487">
    <property type="entry name" value="DEXDc"/>
    <property type="match status" value="1"/>
</dbReference>
<dbReference type="Pfam" id="PF00270">
    <property type="entry name" value="DEAD"/>
    <property type="match status" value="1"/>
</dbReference>
<dbReference type="HOGENOM" id="CLU_1328513_0_0_1"/>
<keyword evidence="4" id="KW-0067">ATP-binding</keyword>
<evidence type="ECO:0000259" key="5">
    <source>
        <dbReference type="PROSITE" id="PS51192"/>
    </source>
</evidence>
<accession>A0A0D3ITA5</accession>
<dbReference type="InterPro" id="IPR014001">
    <property type="entry name" value="Helicase_ATP-bd"/>
</dbReference>